<feature type="modified residue" description="Phosphohistidine; by HPr" evidence="7">
    <location>
        <position position="80"/>
    </location>
</feature>
<dbReference type="GO" id="GO:0009401">
    <property type="term" value="P:phosphoenolpyruvate-dependent sugar phosphotransferase system"/>
    <property type="evidence" value="ECO:0007669"/>
    <property type="project" value="UniProtKB-KW"/>
</dbReference>
<evidence type="ECO:0000256" key="7">
    <source>
        <dbReference type="PROSITE-ProRule" id="PRU00418"/>
    </source>
</evidence>
<organism evidence="8 9">
    <name type="scientific">Lentibacillus halodurans</name>
    <dbReference type="NCBI Taxonomy" id="237679"/>
    <lineage>
        <taxon>Bacteria</taxon>
        <taxon>Bacillati</taxon>
        <taxon>Bacillota</taxon>
        <taxon>Bacilli</taxon>
        <taxon>Bacillales</taxon>
        <taxon>Bacillaceae</taxon>
        <taxon>Lentibacillus</taxon>
    </lineage>
</organism>
<dbReference type="GO" id="GO:0016740">
    <property type="term" value="F:transferase activity"/>
    <property type="evidence" value="ECO:0007669"/>
    <property type="project" value="UniProtKB-KW"/>
</dbReference>
<sequence>MNEITENMQMLSFNIILHAGNARSNAMEAIKLAKEFKFDEARNKISEADNEFTEAHHIQTELLQDEAEGKQHEVNVILVHAQDHLMTAMTVKDLANEMIEIYERIERLEDHSK</sequence>
<evidence type="ECO:0000256" key="1">
    <source>
        <dbReference type="ARBA" id="ARBA00022448"/>
    </source>
</evidence>
<comment type="cofactor">
    <cofactor evidence="6">
        <name>Mg(2+)</name>
        <dbReference type="ChEBI" id="CHEBI:18420"/>
    </cofactor>
    <text evidence="6">Binds 1 Mg(2+) ion per trimer.</text>
</comment>
<keyword evidence="2" id="KW-0762">Sugar transport</keyword>
<dbReference type="Pfam" id="PF02255">
    <property type="entry name" value="PTS_IIA"/>
    <property type="match status" value="1"/>
</dbReference>
<evidence type="ECO:0000256" key="3">
    <source>
        <dbReference type="ARBA" id="ARBA00022679"/>
    </source>
</evidence>
<keyword evidence="9" id="KW-1185">Reference proteome</keyword>
<keyword evidence="6" id="KW-0460">Magnesium</keyword>
<keyword evidence="6" id="KW-0479">Metal-binding</keyword>
<evidence type="ECO:0000256" key="4">
    <source>
        <dbReference type="ARBA" id="ARBA00022683"/>
    </source>
</evidence>
<dbReference type="Proteomes" id="UP000198642">
    <property type="component" value="Unassembled WGS sequence"/>
</dbReference>
<proteinExistence type="predicted"/>
<dbReference type="PANTHER" id="PTHR34382:SF7">
    <property type="entry name" value="PTS SYSTEM N,N'-DIACETYLCHITOBIOSE-SPECIFIC EIIA COMPONENT"/>
    <property type="match status" value="1"/>
</dbReference>
<dbReference type="Gene3D" id="1.20.58.80">
    <property type="entry name" value="Phosphotransferase system, lactose/cellobiose-type IIA subunit"/>
    <property type="match status" value="1"/>
</dbReference>
<dbReference type="InterPro" id="IPR036542">
    <property type="entry name" value="PTS_IIA_lac/cel_sf"/>
</dbReference>
<dbReference type="CDD" id="cd00215">
    <property type="entry name" value="PTS_IIA_lac"/>
    <property type="match status" value="1"/>
</dbReference>
<dbReference type="GO" id="GO:0046872">
    <property type="term" value="F:metal ion binding"/>
    <property type="evidence" value="ECO:0007669"/>
    <property type="project" value="UniProtKB-KW"/>
</dbReference>
<reference evidence="8 9" key="1">
    <citation type="submission" date="2016-10" db="EMBL/GenBank/DDBJ databases">
        <authorList>
            <person name="de Groot N.N."/>
        </authorList>
    </citation>
    <scope>NUCLEOTIDE SEQUENCE [LARGE SCALE GENOMIC DNA]</scope>
    <source>
        <strain evidence="8 9">CGMCC 1.3702</strain>
    </source>
</reference>
<keyword evidence="3" id="KW-0808">Transferase</keyword>
<dbReference type="PROSITE" id="PS51095">
    <property type="entry name" value="PTS_EIIA_TYPE_3"/>
    <property type="match status" value="1"/>
</dbReference>
<evidence type="ECO:0000313" key="8">
    <source>
        <dbReference type="EMBL" id="SFB27164.1"/>
    </source>
</evidence>
<evidence type="ECO:0000256" key="5">
    <source>
        <dbReference type="PIRSR" id="PIRSR000699-1"/>
    </source>
</evidence>
<protein>
    <submittedName>
        <fullName evidence="8">PTS system, cellobiose-specific IIA component</fullName>
    </submittedName>
</protein>
<accession>A0A1I0ZN90</accession>
<dbReference type="InterPro" id="IPR003188">
    <property type="entry name" value="PTS_IIA_lac/cel"/>
</dbReference>
<keyword evidence="1" id="KW-0813">Transport</keyword>
<dbReference type="OrthoDB" id="350602at2"/>
<dbReference type="STRING" id="237679.SAMN04488072_11292"/>
<dbReference type="EMBL" id="FOJW01000012">
    <property type="protein sequence ID" value="SFB27164.1"/>
    <property type="molecule type" value="Genomic_DNA"/>
</dbReference>
<dbReference type="SUPFAM" id="SSF46973">
    <property type="entry name" value="Enzyme IIa from lactose specific PTS, IIa-lac"/>
    <property type="match status" value="1"/>
</dbReference>
<name>A0A1I0ZN90_9BACI</name>
<evidence type="ECO:0000313" key="9">
    <source>
        <dbReference type="Proteomes" id="UP000198642"/>
    </source>
</evidence>
<keyword evidence="4" id="KW-0598">Phosphotransferase system</keyword>
<evidence type="ECO:0000256" key="6">
    <source>
        <dbReference type="PIRSR" id="PIRSR000699-2"/>
    </source>
</evidence>
<feature type="active site" description="Tele-phosphohistidine intermediate" evidence="5">
    <location>
        <position position="80"/>
    </location>
</feature>
<dbReference type="PANTHER" id="PTHR34382">
    <property type="entry name" value="PTS SYSTEM N,N'-DIACETYLCHITOBIOSE-SPECIFIC EIIA COMPONENT"/>
    <property type="match status" value="1"/>
</dbReference>
<dbReference type="PIRSF" id="PIRSF000699">
    <property type="entry name" value="PTS_IILac_III"/>
    <property type="match status" value="1"/>
</dbReference>
<gene>
    <name evidence="8" type="ORF">SAMN04488072_11292</name>
</gene>
<evidence type="ECO:0000256" key="2">
    <source>
        <dbReference type="ARBA" id="ARBA00022597"/>
    </source>
</evidence>
<dbReference type="AlphaFoldDB" id="A0A1I0ZN90"/>
<feature type="binding site" evidence="6">
    <location>
        <position position="83"/>
    </location>
    <ligand>
        <name>Mg(2+)</name>
        <dbReference type="ChEBI" id="CHEBI:18420"/>
        <note>ligand shared between all trimeric partners</note>
    </ligand>
</feature>